<comment type="function">
    <text evidence="11">Adenosyl-L-methionine (AdoMet)-dependent tRNA (uracil-O(2)-)-methyltransferase.</text>
</comment>
<dbReference type="AlphaFoldDB" id="A0AAF0Y959"/>
<organism evidence="13 14">
    <name type="scientific">Vanrija pseudolonga</name>
    <dbReference type="NCBI Taxonomy" id="143232"/>
    <lineage>
        <taxon>Eukaryota</taxon>
        <taxon>Fungi</taxon>
        <taxon>Dikarya</taxon>
        <taxon>Basidiomycota</taxon>
        <taxon>Agaricomycotina</taxon>
        <taxon>Tremellomycetes</taxon>
        <taxon>Trichosporonales</taxon>
        <taxon>Trichosporonaceae</taxon>
        <taxon>Vanrija</taxon>
    </lineage>
</organism>
<comment type="subcellular location">
    <subcellularLocation>
        <location evidence="1 11">Cytoplasm</location>
    </subcellularLocation>
</comment>
<dbReference type="Proteomes" id="UP000827549">
    <property type="component" value="Chromosome 4"/>
</dbReference>
<dbReference type="PANTHER" id="PTHR21210:SF0">
    <property type="entry name" value="TRNA (URACIL-O(2)-)-METHYLTRANSFERASE-RELATED"/>
    <property type="match status" value="1"/>
</dbReference>
<keyword evidence="8 11" id="KW-0949">S-adenosyl-L-methionine</keyword>
<keyword evidence="5 11" id="KW-0963">Cytoplasm</keyword>
<evidence type="ECO:0000256" key="8">
    <source>
        <dbReference type="ARBA" id="ARBA00022691"/>
    </source>
</evidence>
<dbReference type="InterPro" id="IPR011671">
    <property type="entry name" value="tRNA_uracil_MeTrfase"/>
</dbReference>
<reference evidence="13" key="1">
    <citation type="submission" date="2023-10" db="EMBL/GenBank/DDBJ databases">
        <authorList>
            <person name="Noh H."/>
        </authorList>
    </citation>
    <scope>NUCLEOTIDE SEQUENCE</scope>
    <source>
        <strain evidence="13">DUCC4014</strain>
    </source>
</reference>
<protein>
    <recommendedName>
        <fullName evidence="4 11">tRNA (uracil-O(2)-)-methyltransferase</fullName>
        <ecNumber evidence="3 11">2.1.1.211</ecNumber>
    </recommendedName>
</protein>
<keyword evidence="14" id="KW-1185">Reference proteome</keyword>
<dbReference type="EMBL" id="CP086717">
    <property type="protein sequence ID" value="WOO82207.1"/>
    <property type="molecule type" value="Genomic_DNA"/>
</dbReference>
<evidence type="ECO:0000256" key="10">
    <source>
        <dbReference type="ARBA" id="ARBA00047957"/>
    </source>
</evidence>
<dbReference type="Pfam" id="PF07757">
    <property type="entry name" value="AdoMet_MTase"/>
    <property type="match status" value="1"/>
</dbReference>
<name>A0AAF0Y959_9TREE</name>
<evidence type="ECO:0000256" key="4">
    <source>
        <dbReference type="ARBA" id="ARBA00017788"/>
    </source>
</evidence>
<evidence type="ECO:0000256" key="2">
    <source>
        <dbReference type="ARBA" id="ARBA00009056"/>
    </source>
</evidence>
<dbReference type="RefSeq" id="XP_062628239.1">
    <property type="nucleotide sequence ID" value="XM_062772255.1"/>
</dbReference>
<keyword evidence="6 11" id="KW-0489">Methyltransferase</keyword>
<evidence type="ECO:0000256" key="6">
    <source>
        <dbReference type="ARBA" id="ARBA00022603"/>
    </source>
</evidence>
<feature type="region of interest" description="Disordered" evidence="12">
    <location>
        <begin position="1"/>
        <end position="24"/>
    </location>
</feature>
<evidence type="ECO:0000256" key="11">
    <source>
        <dbReference type="RuleBase" id="RU368004"/>
    </source>
</evidence>
<evidence type="ECO:0000313" key="14">
    <source>
        <dbReference type="Proteomes" id="UP000827549"/>
    </source>
</evidence>
<evidence type="ECO:0000256" key="5">
    <source>
        <dbReference type="ARBA" id="ARBA00022490"/>
    </source>
</evidence>
<dbReference type="EC" id="2.1.1.211" evidence="3 11"/>
<comment type="catalytic activity">
    <reaction evidence="10 11">
        <text>uridine(44) in tRNA(Ser) + S-adenosyl-L-methionine = 2'-O-methyluridine(44) in tRNA(Ser) + S-adenosyl-L-homocysteine + H(+)</text>
        <dbReference type="Rhea" id="RHEA:43100"/>
        <dbReference type="Rhea" id="RHEA-COMP:10339"/>
        <dbReference type="Rhea" id="RHEA-COMP:10340"/>
        <dbReference type="ChEBI" id="CHEBI:15378"/>
        <dbReference type="ChEBI" id="CHEBI:57856"/>
        <dbReference type="ChEBI" id="CHEBI:59789"/>
        <dbReference type="ChEBI" id="CHEBI:65315"/>
        <dbReference type="ChEBI" id="CHEBI:74478"/>
        <dbReference type="EC" id="2.1.1.211"/>
    </reaction>
</comment>
<accession>A0AAF0Y959</accession>
<keyword evidence="9 11" id="KW-0819">tRNA processing</keyword>
<evidence type="ECO:0000256" key="3">
    <source>
        <dbReference type="ARBA" id="ARBA00012795"/>
    </source>
</evidence>
<dbReference type="GO" id="GO:0030488">
    <property type="term" value="P:tRNA methylation"/>
    <property type="evidence" value="ECO:0007669"/>
    <property type="project" value="UniProtKB-UniRule"/>
</dbReference>
<dbReference type="GO" id="GO:0141101">
    <property type="term" value="F:tRNA(Ser) (uridine(44)-2'-O-)-methyltransferase activity"/>
    <property type="evidence" value="ECO:0007669"/>
    <property type="project" value="UniProtKB-EC"/>
</dbReference>
<dbReference type="PANTHER" id="PTHR21210">
    <property type="entry name" value="TRNA (URACIL-O(2)-)-METHYLTRANSFERASE-RELATED"/>
    <property type="match status" value="1"/>
</dbReference>
<evidence type="ECO:0000313" key="13">
    <source>
        <dbReference type="EMBL" id="WOO82207.1"/>
    </source>
</evidence>
<gene>
    <name evidence="13" type="primary">TRM44</name>
    <name evidence="13" type="ORF">LOC62_04G005706</name>
</gene>
<feature type="compositionally biased region" description="Polar residues" evidence="12">
    <location>
        <begin position="1"/>
        <end position="10"/>
    </location>
</feature>
<evidence type="ECO:0000256" key="7">
    <source>
        <dbReference type="ARBA" id="ARBA00022679"/>
    </source>
</evidence>
<keyword evidence="7 11" id="KW-0808">Transferase</keyword>
<dbReference type="GeneID" id="87808934"/>
<evidence type="ECO:0000256" key="12">
    <source>
        <dbReference type="SAM" id="MobiDB-lite"/>
    </source>
</evidence>
<comment type="similarity">
    <text evidence="2 11">Belongs to the TRM44 family.</text>
</comment>
<dbReference type="GO" id="GO:0005737">
    <property type="term" value="C:cytoplasm"/>
    <property type="evidence" value="ECO:0007669"/>
    <property type="project" value="UniProtKB-SubCell"/>
</dbReference>
<evidence type="ECO:0000256" key="9">
    <source>
        <dbReference type="ARBA" id="ARBA00022694"/>
    </source>
</evidence>
<evidence type="ECO:0000256" key="1">
    <source>
        <dbReference type="ARBA" id="ARBA00004496"/>
    </source>
</evidence>
<proteinExistence type="inferred from homology"/>
<sequence length="619" mass="69094">MATTQASPAGSSKAPVDPKAPLHIQHPKFKPEYHAAVSPCLLTTDTERWVTPLSAPAFFPLDVFHTVLEELTSHPEQNSSLILRAEPLPVHISDEDDEGIGARLGLTHKTQRLRFVPRQPRRDSRLEQRVFTYADASDGEHGEQRLGLVVKLPDAESAADVPYYHPAVRKLAFVWEAADESAEAVFDEATGDKVYGRISISYLPFEDSPSAVGPDVFLVPPPNKAKAARKRSPLAPVTEEPAVVLEAEDKAGADEARALAEKRLQRTCLALLEKLHKHGHGSHNGYVKRVIHDVVVSKAPFQDLYQALKERHHTLESRKAKAWSTKVEDVKRHVWKNPGSPDDPSLPANLSAWGSQDIAIAAFLMLLWKDMYPVREGPTLTGMEWDKWGRPGGGFIDLGCGNALLVHILISEGYSGKGYELRKRRTWPEYPAETQAALVELPINMPSLFPETLEQWESGEWPGSESCVIKEDTFLIGNHADELTPWLPLLSLLPRSPVPHLSLPCCLHTLDDAFTTLDYTPPPHPHTPAGGFDDGLEAGSSRYKSYVMWLGWCGLQAGWQWEKEPLRIPSTRGWGIVARKRWATDKEQDRECRTWALQEVNRVRQGGAFKVREKEGNDH</sequence>